<dbReference type="Gene3D" id="3.40.50.10320">
    <property type="entry name" value="LmbE-like"/>
    <property type="match status" value="1"/>
</dbReference>
<proteinExistence type="predicted"/>
<name>A0A3S8ZBB7_9ACTO</name>
<keyword evidence="3" id="KW-1185">Reference proteome</keyword>
<dbReference type="PANTHER" id="PTHR12993">
    <property type="entry name" value="N-ACETYLGLUCOSAMINYL-PHOSPHATIDYLINOSITOL DE-N-ACETYLASE-RELATED"/>
    <property type="match status" value="1"/>
</dbReference>
<protein>
    <submittedName>
        <fullName evidence="2">GlcNAc-PI de-N-acetylase</fullName>
    </submittedName>
</protein>
<reference evidence="2 3" key="1">
    <citation type="submission" date="2018-12" db="EMBL/GenBank/DDBJ databases">
        <title>Complete genome sequence of Flaviflexus salsibiostraticola KCTC 33148.</title>
        <authorList>
            <person name="Bae J.-W."/>
        </authorList>
    </citation>
    <scope>NUCLEOTIDE SEQUENCE [LARGE SCALE GENOMIC DNA]</scope>
    <source>
        <strain evidence="2 3">KCTC 33148</strain>
    </source>
</reference>
<dbReference type="GO" id="GO:0016137">
    <property type="term" value="P:glycoside metabolic process"/>
    <property type="evidence" value="ECO:0007669"/>
    <property type="project" value="UniProtKB-ARBA"/>
</dbReference>
<dbReference type="InterPro" id="IPR024078">
    <property type="entry name" value="LmbE-like_dom_sf"/>
</dbReference>
<dbReference type="GO" id="GO:0016811">
    <property type="term" value="F:hydrolase activity, acting on carbon-nitrogen (but not peptide) bonds, in linear amides"/>
    <property type="evidence" value="ECO:0007669"/>
    <property type="project" value="TreeGrafter"/>
</dbReference>
<dbReference type="Pfam" id="PF02585">
    <property type="entry name" value="PIG-L"/>
    <property type="match status" value="1"/>
</dbReference>
<dbReference type="OrthoDB" id="158614at2"/>
<dbReference type="InterPro" id="IPR003737">
    <property type="entry name" value="GlcNAc_PI_deacetylase-related"/>
</dbReference>
<dbReference type="PANTHER" id="PTHR12993:SF26">
    <property type="entry name" value="1D-MYO-INOSITOL 2-ACETAMIDO-2-DEOXY-ALPHA-D-GLUCOPYRANOSIDE DEACETYLASE"/>
    <property type="match status" value="1"/>
</dbReference>
<keyword evidence="1" id="KW-0862">Zinc</keyword>
<evidence type="ECO:0000256" key="1">
    <source>
        <dbReference type="ARBA" id="ARBA00022833"/>
    </source>
</evidence>
<dbReference type="KEGG" id="fsl:EJO69_10315"/>
<accession>A0A3S8ZBB7</accession>
<dbReference type="EMBL" id="CP034438">
    <property type="protein sequence ID" value="AZN30651.1"/>
    <property type="molecule type" value="Genomic_DNA"/>
</dbReference>
<dbReference type="Proteomes" id="UP000270021">
    <property type="component" value="Chromosome"/>
</dbReference>
<dbReference type="AlphaFoldDB" id="A0A3S8ZBB7"/>
<evidence type="ECO:0000313" key="2">
    <source>
        <dbReference type="EMBL" id="AZN30651.1"/>
    </source>
</evidence>
<dbReference type="SUPFAM" id="SSF102588">
    <property type="entry name" value="LmbE-like"/>
    <property type="match status" value="1"/>
</dbReference>
<organism evidence="2 3">
    <name type="scientific">Flaviflexus salsibiostraticola</name>
    <dbReference type="NCBI Taxonomy" id="1282737"/>
    <lineage>
        <taxon>Bacteria</taxon>
        <taxon>Bacillati</taxon>
        <taxon>Actinomycetota</taxon>
        <taxon>Actinomycetes</taxon>
        <taxon>Actinomycetales</taxon>
        <taxon>Actinomycetaceae</taxon>
        <taxon>Flaviflexus</taxon>
    </lineage>
</organism>
<sequence>MAGSRPRIGRRLPRGNVMSPIENLGERALFVHAHPDDETLSTGSLIAACAHRGIEAHVVTCTRGERGEAVTGVVPAGITRKELTEFRERELALAVSVLGVAGHHWLGQAPARAVGRDDRRYSDSGMVWLSEGVAGPAGHDDDSMFTAASLDEATGDLAALIRAIRPTSVISYDDAGTYGHPDHVQAHRVAARAARDEDIPFFEIASDPRDPGFEAIELHEHLDIVLDALSKYRSQLTIYPDHIEHVGGQRQEFSTAVGIRRAETEGGRA</sequence>
<gene>
    <name evidence="2" type="ORF">EJO69_10315</name>
</gene>
<evidence type="ECO:0000313" key="3">
    <source>
        <dbReference type="Proteomes" id="UP000270021"/>
    </source>
</evidence>